<evidence type="ECO:0000313" key="2">
    <source>
        <dbReference type="EMBL" id="ROQ53727.1"/>
    </source>
</evidence>
<accession>A0A9X8EL97</accession>
<proteinExistence type="predicted"/>
<dbReference type="RefSeq" id="WP_148071531.1">
    <property type="nucleotide sequence ID" value="NZ_RJUR01000011.1"/>
</dbReference>
<name>A0A9X8EL97_PSEPU</name>
<feature type="signal peptide" evidence="1">
    <location>
        <begin position="1"/>
        <end position="21"/>
    </location>
</feature>
<dbReference type="EMBL" id="RJUR01000011">
    <property type="protein sequence ID" value="ROQ53727.1"/>
    <property type="molecule type" value="Genomic_DNA"/>
</dbReference>
<protein>
    <recommendedName>
        <fullName evidence="4">Halovibrin HvnA</fullName>
    </recommendedName>
</protein>
<evidence type="ECO:0000256" key="1">
    <source>
        <dbReference type="SAM" id="SignalP"/>
    </source>
</evidence>
<feature type="chain" id="PRO_5040909180" description="Halovibrin HvnA" evidence="1">
    <location>
        <begin position="22"/>
        <end position="426"/>
    </location>
</feature>
<evidence type="ECO:0008006" key="4">
    <source>
        <dbReference type="Google" id="ProtNLM"/>
    </source>
</evidence>
<evidence type="ECO:0000313" key="3">
    <source>
        <dbReference type="Proteomes" id="UP000269115"/>
    </source>
</evidence>
<dbReference type="Proteomes" id="UP000269115">
    <property type="component" value="Unassembled WGS sequence"/>
</dbReference>
<dbReference type="AlphaFoldDB" id="A0A9X8EL97"/>
<keyword evidence="1" id="KW-0732">Signal</keyword>
<gene>
    <name evidence="2" type="ORF">EDF85_1492</name>
</gene>
<sequence>MGILRLCGVLALCACLAPVHAQEGTRTAQWLNARFTNTPEQCVGRSPAFVCSGVLVRSVPQSANADFWTLKDVAGSDLRFVFLRNDRSMAGLALGCGYLLFDGLSAAALGKAFQAVQDPVSPGAVLVSGWQAQAPAQLAIQALFHDSAQAGGLRCAQRNQLAYYQATGLWLPILRIAPGDPQAQVFGFAQQEQLYNGRRVAERLERRYRDALGGCRDGQAAAYCRGVLIRAVNGASGFHAWNPSSNSVTRNGVSFSYIRADVGTQRLAGTEGLIYRELAAPARQTLVMRCAYPANASSSAIPNSCRASCASQNINSVSAWRSRYGASPVSSCAFDPSAAAFELNIEVRAHGGAWNEIIIAPWPQNIGPQLTLEAAFLIRGSGGLNGARYIQRDYYQQAGKVIPVLRVDLTAANGQVFTFDPLDQNL</sequence>
<comment type="caution">
    <text evidence="2">The sequence shown here is derived from an EMBL/GenBank/DDBJ whole genome shotgun (WGS) entry which is preliminary data.</text>
</comment>
<reference evidence="2 3" key="1">
    <citation type="submission" date="2018-11" db="EMBL/GenBank/DDBJ databases">
        <title>Genomic analyses of the natural microbiome of Caenorhabditis elegans.</title>
        <authorList>
            <person name="Samuel B."/>
        </authorList>
    </citation>
    <scope>NUCLEOTIDE SEQUENCE [LARGE SCALE GENOMIC DNA]</scope>
    <source>
        <strain evidence="2 3">BIGb0473</strain>
    </source>
</reference>
<organism evidence="2 3">
    <name type="scientific">Pseudomonas putida</name>
    <name type="common">Arthrobacter siderocapsulatus</name>
    <dbReference type="NCBI Taxonomy" id="303"/>
    <lineage>
        <taxon>Bacteria</taxon>
        <taxon>Pseudomonadati</taxon>
        <taxon>Pseudomonadota</taxon>
        <taxon>Gammaproteobacteria</taxon>
        <taxon>Pseudomonadales</taxon>
        <taxon>Pseudomonadaceae</taxon>
        <taxon>Pseudomonas</taxon>
    </lineage>
</organism>